<keyword evidence="1 5" id="KW-0732">Signal</keyword>
<dbReference type="AlphaFoldDB" id="A0A5A7PRJ1"/>
<comment type="similarity">
    <text evidence="3">Belongs to the PMEI family.</text>
</comment>
<dbReference type="InterPro" id="IPR052421">
    <property type="entry name" value="PCW_Enzyme_Inhibitor"/>
</dbReference>
<gene>
    <name evidence="7" type="ORF">STAS_11679</name>
</gene>
<name>A0A5A7PRJ1_STRAF</name>
<dbReference type="Pfam" id="PF04043">
    <property type="entry name" value="PMEI"/>
    <property type="match status" value="2"/>
</dbReference>
<feature type="signal peptide" evidence="5">
    <location>
        <begin position="1"/>
        <end position="18"/>
    </location>
</feature>
<evidence type="ECO:0000256" key="3">
    <source>
        <dbReference type="ARBA" id="ARBA00038471"/>
    </source>
</evidence>
<sequence>MDTSVLFCFLILLTISHAHTTKNTSITLTNNKAHELVTDALIHKICPKTENPALCMHHLSRFKGKPVIPTTLTNLIGLAKHHAQTAKDKISGLYKKTEENKPELRLRYQKCIKTYADALGQMNRAIYGSRDYRNLGLIKQHALRVISNVQSCTMELAKHKSETLGVISDNRMFQDIGSVIVGICLIGTAKHQAQTTRDNIFRLDENIKDRNSELKSSYRKCLERYKKAANRLEGANKSFTKNPKEIGFVKKFVSDAMSEAQSCNKELSRQENEPSNVAGDIQKLHDLGSIIVFLCDQISTGRISSDVN</sequence>
<dbReference type="EMBL" id="BKCP01004961">
    <property type="protein sequence ID" value="GER35409.1"/>
    <property type="molecule type" value="Genomic_DNA"/>
</dbReference>
<dbReference type="PANTHER" id="PTHR36710:SF4">
    <property type="entry name" value="PLANT INVERTASE_PECTIN METHYLESTERASE INHIBITOR SUPERFAMILY PROTEIN"/>
    <property type="match status" value="1"/>
</dbReference>
<evidence type="ECO:0000313" key="7">
    <source>
        <dbReference type="EMBL" id="GER35409.1"/>
    </source>
</evidence>
<organism evidence="7 8">
    <name type="scientific">Striga asiatica</name>
    <name type="common">Asiatic witchweed</name>
    <name type="synonym">Buchnera asiatica</name>
    <dbReference type="NCBI Taxonomy" id="4170"/>
    <lineage>
        <taxon>Eukaryota</taxon>
        <taxon>Viridiplantae</taxon>
        <taxon>Streptophyta</taxon>
        <taxon>Embryophyta</taxon>
        <taxon>Tracheophyta</taxon>
        <taxon>Spermatophyta</taxon>
        <taxon>Magnoliopsida</taxon>
        <taxon>eudicotyledons</taxon>
        <taxon>Gunneridae</taxon>
        <taxon>Pentapetalae</taxon>
        <taxon>asterids</taxon>
        <taxon>lamiids</taxon>
        <taxon>Lamiales</taxon>
        <taxon>Orobanchaceae</taxon>
        <taxon>Buchnereae</taxon>
        <taxon>Striga</taxon>
    </lineage>
</organism>
<comment type="caution">
    <text evidence="7">The sequence shown here is derived from an EMBL/GenBank/DDBJ whole genome shotgun (WGS) entry which is preliminary data.</text>
</comment>
<dbReference type="GO" id="GO:0004857">
    <property type="term" value="F:enzyme inhibitor activity"/>
    <property type="evidence" value="ECO:0007669"/>
    <property type="project" value="InterPro"/>
</dbReference>
<dbReference type="SUPFAM" id="SSF101148">
    <property type="entry name" value="Plant invertase/pectin methylesterase inhibitor"/>
    <property type="match status" value="2"/>
</dbReference>
<reference evidence="8" key="1">
    <citation type="journal article" date="2019" name="Curr. Biol.">
        <title>Genome Sequence of Striga asiatica Provides Insight into the Evolution of Plant Parasitism.</title>
        <authorList>
            <person name="Yoshida S."/>
            <person name="Kim S."/>
            <person name="Wafula E.K."/>
            <person name="Tanskanen J."/>
            <person name="Kim Y.M."/>
            <person name="Honaas L."/>
            <person name="Yang Z."/>
            <person name="Spallek T."/>
            <person name="Conn C.E."/>
            <person name="Ichihashi Y."/>
            <person name="Cheong K."/>
            <person name="Cui S."/>
            <person name="Der J.P."/>
            <person name="Gundlach H."/>
            <person name="Jiao Y."/>
            <person name="Hori C."/>
            <person name="Ishida J.K."/>
            <person name="Kasahara H."/>
            <person name="Kiba T."/>
            <person name="Kim M.S."/>
            <person name="Koo N."/>
            <person name="Laohavisit A."/>
            <person name="Lee Y.H."/>
            <person name="Lumba S."/>
            <person name="McCourt P."/>
            <person name="Mortimer J.C."/>
            <person name="Mutuku J.M."/>
            <person name="Nomura T."/>
            <person name="Sasaki-Sekimoto Y."/>
            <person name="Seto Y."/>
            <person name="Wang Y."/>
            <person name="Wakatake T."/>
            <person name="Sakakibara H."/>
            <person name="Demura T."/>
            <person name="Yamaguchi S."/>
            <person name="Yoneyama K."/>
            <person name="Manabe R.I."/>
            <person name="Nelson D.C."/>
            <person name="Schulman A.H."/>
            <person name="Timko M.P."/>
            <person name="dePamphilis C.W."/>
            <person name="Choi D."/>
            <person name="Shirasu K."/>
        </authorList>
    </citation>
    <scope>NUCLEOTIDE SEQUENCE [LARGE SCALE GENOMIC DNA]</scope>
    <source>
        <strain evidence="8">cv. UVA1</strain>
    </source>
</reference>
<accession>A0A5A7PRJ1</accession>
<keyword evidence="8" id="KW-1185">Reference proteome</keyword>
<feature type="chain" id="PRO_5022783542" evidence="5">
    <location>
        <begin position="19"/>
        <end position="308"/>
    </location>
</feature>
<evidence type="ECO:0000256" key="5">
    <source>
        <dbReference type="SAM" id="SignalP"/>
    </source>
</evidence>
<evidence type="ECO:0000313" key="8">
    <source>
        <dbReference type="Proteomes" id="UP000325081"/>
    </source>
</evidence>
<feature type="domain" description="Pectinesterase inhibitor" evidence="6">
    <location>
        <begin position="37"/>
        <end position="183"/>
    </location>
</feature>
<dbReference type="PANTHER" id="PTHR36710">
    <property type="entry name" value="PECTINESTERASE INHIBITOR-LIKE"/>
    <property type="match status" value="1"/>
</dbReference>
<keyword evidence="4" id="KW-0175">Coiled coil</keyword>
<dbReference type="SMART" id="SM00856">
    <property type="entry name" value="PMEI"/>
    <property type="match status" value="2"/>
</dbReference>
<protein>
    <submittedName>
        <fullName evidence="7">Plant invertase/pectin methylesterase inhibitor</fullName>
    </submittedName>
</protein>
<dbReference type="OrthoDB" id="909794at2759"/>
<proteinExistence type="inferred from homology"/>
<feature type="coiled-coil region" evidence="4">
    <location>
        <begin position="222"/>
        <end position="273"/>
    </location>
</feature>
<dbReference type="InterPro" id="IPR035513">
    <property type="entry name" value="Invertase/methylesterase_inhib"/>
</dbReference>
<evidence type="ECO:0000256" key="1">
    <source>
        <dbReference type="ARBA" id="ARBA00022729"/>
    </source>
</evidence>
<evidence type="ECO:0000256" key="4">
    <source>
        <dbReference type="SAM" id="Coils"/>
    </source>
</evidence>
<evidence type="ECO:0000259" key="6">
    <source>
        <dbReference type="SMART" id="SM00856"/>
    </source>
</evidence>
<feature type="domain" description="Pectinesterase inhibitor" evidence="6">
    <location>
        <begin position="184"/>
        <end position="294"/>
    </location>
</feature>
<dbReference type="Gene3D" id="1.20.140.40">
    <property type="entry name" value="Invertase/pectin methylesterase inhibitor family protein"/>
    <property type="match status" value="2"/>
</dbReference>
<evidence type="ECO:0000256" key="2">
    <source>
        <dbReference type="ARBA" id="ARBA00023157"/>
    </source>
</evidence>
<dbReference type="NCBIfam" id="TIGR01614">
    <property type="entry name" value="PME_inhib"/>
    <property type="match status" value="2"/>
</dbReference>
<keyword evidence="2" id="KW-1015">Disulfide bond</keyword>
<dbReference type="InterPro" id="IPR006501">
    <property type="entry name" value="Pectinesterase_inhib_dom"/>
</dbReference>
<dbReference type="Proteomes" id="UP000325081">
    <property type="component" value="Unassembled WGS sequence"/>
</dbReference>